<gene>
    <name evidence="1" type="ORF">S01H4_38939</name>
</gene>
<accession>X1CGL7</accession>
<sequence length="105" mass="12644">MDAKINNHYLKIRKFKGIGADFRGVKIEVYKSKSDLRPIFSVYNEVSKPEIKEEKDVDYIKLVEYMRKRILRSIRQSKYTDYITPMFKNHIRKLAEKGEKIVWDN</sequence>
<organism evidence="1">
    <name type="scientific">marine sediment metagenome</name>
    <dbReference type="NCBI Taxonomy" id="412755"/>
    <lineage>
        <taxon>unclassified sequences</taxon>
        <taxon>metagenomes</taxon>
        <taxon>ecological metagenomes</taxon>
    </lineage>
</organism>
<comment type="caution">
    <text evidence="1">The sequence shown here is derived from an EMBL/GenBank/DDBJ whole genome shotgun (WGS) entry which is preliminary data.</text>
</comment>
<dbReference type="EMBL" id="BART01021041">
    <property type="protein sequence ID" value="GAG95418.1"/>
    <property type="molecule type" value="Genomic_DNA"/>
</dbReference>
<name>X1CGL7_9ZZZZ</name>
<dbReference type="AlphaFoldDB" id="X1CGL7"/>
<proteinExistence type="predicted"/>
<reference evidence="1" key="1">
    <citation type="journal article" date="2014" name="Front. Microbiol.">
        <title>High frequency of phylogenetically diverse reductive dehalogenase-homologous genes in deep subseafloor sedimentary metagenomes.</title>
        <authorList>
            <person name="Kawai M."/>
            <person name="Futagami T."/>
            <person name="Toyoda A."/>
            <person name="Takaki Y."/>
            <person name="Nishi S."/>
            <person name="Hori S."/>
            <person name="Arai W."/>
            <person name="Tsubouchi T."/>
            <person name="Morono Y."/>
            <person name="Uchiyama I."/>
            <person name="Ito T."/>
            <person name="Fujiyama A."/>
            <person name="Inagaki F."/>
            <person name="Takami H."/>
        </authorList>
    </citation>
    <scope>NUCLEOTIDE SEQUENCE</scope>
    <source>
        <strain evidence="1">Expedition CK06-06</strain>
    </source>
</reference>
<protein>
    <submittedName>
        <fullName evidence="1">Uncharacterized protein</fullName>
    </submittedName>
</protein>
<evidence type="ECO:0000313" key="1">
    <source>
        <dbReference type="EMBL" id="GAG95418.1"/>
    </source>
</evidence>